<feature type="chain" id="PRO_5034726039" description="Secreted protein" evidence="1">
    <location>
        <begin position="27"/>
        <end position="149"/>
    </location>
</feature>
<name>A0A8H6LT87_9AGAR</name>
<evidence type="ECO:0000313" key="2">
    <source>
        <dbReference type="EMBL" id="KAF6741830.1"/>
    </source>
</evidence>
<keyword evidence="1" id="KW-0732">Signal</keyword>
<sequence>MFRSSTLMSWFSFGSLMVVIPEVGVGICALRGDDEEPAREFLTSGCTGDCRPFRLHSALRLVRLNSLMLVLQSSGGVETPSSFLRRERCWVLNNEAGSGGRHTGTASAGDMRWLRSVVSVLSSSIGASLGLARRCTLGIWLSLGFVHRL</sequence>
<protein>
    <recommendedName>
        <fullName evidence="4">Secreted protein</fullName>
    </recommendedName>
</protein>
<dbReference type="AlphaFoldDB" id="A0A8H6LT87"/>
<proteinExistence type="predicted"/>
<gene>
    <name evidence="2" type="ORF">DFP72DRAFT_227523</name>
</gene>
<evidence type="ECO:0000256" key="1">
    <source>
        <dbReference type="SAM" id="SignalP"/>
    </source>
</evidence>
<accession>A0A8H6LT87</accession>
<reference evidence="2 3" key="1">
    <citation type="submission" date="2020-07" db="EMBL/GenBank/DDBJ databases">
        <title>Comparative genomics of pyrophilous fungi reveals a link between fire events and developmental genes.</title>
        <authorList>
            <consortium name="DOE Joint Genome Institute"/>
            <person name="Steindorff A.S."/>
            <person name="Carver A."/>
            <person name="Calhoun S."/>
            <person name="Stillman K."/>
            <person name="Liu H."/>
            <person name="Lipzen A."/>
            <person name="Pangilinan J."/>
            <person name="Labutti K."/>
            <person name="Bruns T.D."/>
            <person name="Grigoriev I.V."/>
        </authorList>
    </citation>
    <scope>NUCLEOTIDE SEQUENCE [LARGE SCALE GENOMIC DNA]</scope>
    <source>
        <strain evidence="2 3">CBS 144469</strain>
    </source>
</reference>
<evidence type="ECO:0000313" key="3">
    <source>
        <dbReference type="Proteomes" id="UP000521943"/>
    </source>
</evidence>
<feature type="signal peptide" evidence="1">
    <location>
        <begin position="1"/>
        <end position="26"/>
    </location>
</feature>
<comment type="caution">
    <text evidence="2">The sequence shown here is derived from an EMBL/GenBank/DDBJ whole genome shotgun (WGS) entry which is preliminary data.</text>
</comment>
<organism evidence="2 3">
    <name type="scientific">Ephemerocybe angulata</name>
    <dbReference type="NCBI Taxonomy" id="980116"/>
    <lineage>
        <taxon>Eukaryota</taxon>
        <taxon>Fungi</taxon>
        <taxon>Dikarya</taxon>
        <taxon>Basidiomycota</taxon>
        <taxon>Agaricomycotina</taxon>
        <taxon>Agaricomycetes</taxon>
        <taxon>Agaricomycetidae</taxon>
        <taxon>Agaricales</taxon>
        <taxon>Agaricineae</taxon>
        <taxon>Psathyrellaceae</taxon>
        <taxon>Ephemerocybe</taxon>
    </lineage>
</organism>
<dbReference type="EMBL" id="JACGCI010000215">
    <property type="protein sequence ID" value="KAF6741830.1"/>
    <property type="molecule type" value="Genomic_DNA"/>
</dbReference>
<evidence type="ECO:0008006" key="4">
    <source>
        <dbReference type="Google" id="ProtNLM"/>
    </source>
</evidence>
<dbReference type="Proteomes" id="UP000521943">
    <property type="component" value="Unassembled WGS sequence"/>
</dbReference>
<keyword evidence="3" id="KW-1185">Reference proteome</keyword>